<reference evidence="1" key="1">
    <citation type="submission" date="2021-01" db="EMBL/GenBank/DDBJ databases">
        <authorList>
            <person name="Kaushik A."/>
        </authorList>
    </citation>
    <scope>NUCLEOTIDE SEQUENCE</scope>
    <source>
        <strain evidence="1">AG4-R118</strain>
    </source>
</reference>
<evidence type="ECO:0000313" key="2">
    <source>
        <dbReference type="Proteomes" id="UP000663888"/>
    </source>
</evidence>
<sequence>MLGPLPPTPDDVTTLGDENPESVISVIHRQLVLDKTAKSNALPFVLQGYASWVGRVALDPLKVTGATREFVCSQFEDGDQSRWVIALLANIGSRIGSVEFVEATPTRMLSLLQTAVRRRLGDVKSRPNPSKHELVRVLESATEATVIQFYASPVSEAMTLLQETMPIFRRLCPGPPDAPIDLHLLLQHPSSSLWRYAEMDITTGVLSDMPTKFRYQVALPGSQLSNFYRSVTPAIHNDGLVQWMRGIPNRILIIFAYMKSLHQNGQTPDEETVTSIERDIREVPLFSGSASDRFLVIMRSIVQECWRQAAFVYLYMAVCGDSSDTPRVKEACKRYMRLLKGIKPGRLPDEYLLMTLQLVASAAQRPRDREVIKQRALALRSRDRTHGGTTFVILVMEGVWAWADAQGRPIMWSDKAVSRRRVIDMLLPKKYK</sequence>
<accession>A0A8H3A8L5</accession>
<proteinExistence type="predicted"/>
<gene>
    <name evidence="1" type="ORF">RDB_LOCUS13852</name>
</gene>
<evidence type="ECO:0000313" key="1">
    <source>
        <dbReference type="EMBL" id="CAE6413189.1"/>
    </source>
</evidence>
<comment type="caution">
    <text evidence="1">The sequence shown here is derived from an EMBL/GenBank/DDBJ whole genome shotgun (WGS) entry which is preliminary data.</text>
</comment>
<dbReference type="Proteomes" id="UP000663888">
    <property type="component" value="Unassembled WGS sequence"/>
</dbReference>
<dbReference type="InterPro" id="IPR021858">
    <property type="entry name" value="Fun_TF"/>
</dbReference>
<organism evidence="1 2">
    <name type="scientific">Rhizoctonia solani</name>
    <dbReference type="NCBI Taxonomy" id="456999"/>
    <lineage>
        <taxon>Eukaryota</taxon>
        <taxon>Fungi</taxon>
        <taxon>Dikarya</taxon>
        <taxon>Basidiomycota</taxon>
        <taxon>Agaricomycotina</taxon>
        <taxon>Agaricomycetes</taxon>
        <taxon>Cantharellales</taxon>
        <taxon>Ceratobasidiaceae</taxon>
        <taxon>Rhizoctonia</taxon>
    </lineage>
</organism>
<protein>
    <submittedName>
        <fullName evidence="1">Uncharacterized protein</fullName>
    </submittedName>
</protein>
<dbReference type="Pfam" id="PF11951">
    <property type="entry name" value="Fungal_trans_2"/>
    <property type="match status" value="1"/>
</dbReference>
<name>A0A8H3A8L5_9AGAM</name>
<dbReference type="AlphaFoldDB" id="A0A8H3A8L5"/>
<dbReference type="EMBL" id="CAJMWX010000331">
    <property type="protein sequence ID" value="CAE6413189.1"/>
    <property type="molecule type" value="Genomic_DNA"/>
</dbReference>